<evidence type="ECO:0000313" key="1">
    <source>
        <dbReference type="EMBL" id="MED6125781.1"/>
    </source>
</evidence>
<name>A0ABU6RNX6_9FABA</name>
<comment type="caution">
    <text evidence="1">The sequence shown here is derived from an EMBL/GenBank/DDBJ whole genome shotgun (WGS) entry which is preliminary data.</text>
</comment>
<dbReference type="EMBL" id="JASCZI010031049">
    <property type="protein sequence ID" value="MED6125781.1"/>
    <property type="molecule type" value="Genomic_DNA"/>
</dbReference>
<proteinExistence type="predicted"/>
<reference evidence="1 2" key="1">
    <citation type="journal article" date="2023" name="Plants (Basel)">
        <title>Bridging the Gap: Combining Genomics and Transcriptomics Approaches to Understand Stylosanthes scabra, an Orphan Legume from the Brazilian Caatinga.</title>
        <authorList>
            <person name="Ferreira-Neto J.R.C."/>
            <person name="da Silva M.D."/>
            <person name="Binneck E."/>
            <person name="de Melo N.F."/>
            <person name="da Silva R.H."/>
            <person name="de Melo A.L.T.M."/>
            <person name="Pandolfi V."/>
            <person name="Bustamante F.O."/>
            <person name="Brasileiro-Vidal A.C."/>
            <person name="Benko-Iseppon A.M."/>
        </authorList>
    </citation>
    <scope>NUCLEOTIDE SEQUENCE [LARGE SCALE GENOMIC DNA]</scope>
    <source>
        <tissue evidence="1">Leaves</tissue>
    </source>
</reference>
<gene>
    <name evidence="1" type="ORF">PIB30_071943</name>
</gene>
<accession>A0ABU6RNX6</accession>
<keyword evidence="2" id="KW-1185">Reference proteome</keyword>
<evidence type="ECO:0000313" key="2">
    <source>
        <dbReference type="Proteomes" id="UP001341840"/>
    </source>
</evidence>
<dbReference type="Proteomes" id="UP001341840">
    <property type="component" value="Unassembled WGS sequence"/>
</dbReference>
<organism evidence="1 2">
    <name type="scientific">Stylosanthes scabra</name>
    <dbReference type="NCBI Taxonomy" id="79078"/>
    <lineage>
        <taxon>Eukaryota</taxon>
        <taxon>Viridiplantae</taxon>
        <taxon>Streptophyta</taxon>
        <taxon>Embryophyta</taxon>
        <taxon>Tracheophyta</taxon>
        <taxon>Spermatophyta</taxon>
        <taxon>Magnoliopsida</taxon>
        <taxon>eudicotyledons</taxon>
        <taxon>Gunneridae</taxon>
        <taxon>Pentapetalae</taxon>
        <taxon>rosids</taxon>
        <taxon>fabids</taxon>
        <taxon>Fabales</taxon>
        <taxon>Fabaceae</taxon>
        <taxon>Papilionoideae</taxon>
        <taxon>50 kb inversion clade</taxon>
        <taxon>dalbergioids sensu lato</taxon>
        <taxon>Dalbergieae</taxon>
        <taxon>Pterocarpus clade</taxon>
        <taxon>Stylosanthes</taxon>
    </lineage>
</organism>
<protein>
    <submittedName>
        <fullName evidence="1">Uncharacterized protein</fullName>
    </submittedName>
</protein>
<sequence length="130" mass="14992">KLLLMRGKGADEGNETGDLRYRTWKPSTMIGKPPEKESSKHPSWLEILSKELPKKFKYLVDMEPYDGTSDPKHHLDIFNNRMVLLNASDAVKCKAVTITLKKDALTSEWSESFLKNFTTRRKLLKDIRVV</sequence>
<feature type="non-terminal residue" evidence="1">
    <location>
        <position position="1"/>
    </location>
</feature>